<dbReference type="Gene3D" id="3.20.20.80">
    <property type="entry name" value="Glycosidases"/>
    <property type="match status" value="1"/>
</dbReference>
<evidence type="ECO:0000259" key="5">
    <source>
        <dbReference type="PROSITE" id="PS51760"/>
    </source>
</evidence>
<dbReference type="GO" id="GO:0000272">
    <property type="term" value="P:polysaccharide catabolic process"/>
    <property type="evidence" value="ECO:0007669"/>
    <property type="project" value="UniProtKB-KW"/>
</dbReference>
<keyword evidence="2" id="KW-0378">Hydrolase</keyword>
<dbReference type="PANTHER" id="PTHR31490">
    <property type="entry name" value="GLYCOSYL HYDROLASE"/>
    <property type="match status" value="1"/>
</dbReference>
<dbReference type="InterPro" id="IPR017853">
    <property type="entry name" value="GH"/>
</dbReference>
<evidence type="ECO:0000256" key="2">
    <source>
        <dbReference type="ARBA" id="ARBA00022801"/>
    </source>
</evidence>
<keyword evidence="3" id="KW-0119">Carbohydrate metabolism</keyword>
<dbReference type="PROSITE" id="PS51760">
    <property type="entry name" value="GH10_2"/>
    <property type="match status" value="1"/>
</dbReference>
<accession>A0A2Z7AM19</accession>
<reference evidence="6 7" key="1">
    <citation type="journal article" date="2015" name="Proc. Natl. Acad. Sci. U.S.A.">
        <title>The resurrection genome of Boea hygrometrica: A blueprint for survival of dehydration.</title>
        <authorList>
            <person name="Xiao L."/>
            <person name="Yang G."/>
            <person name="Zhang L."/>
            <person name="Yang X."/>
            <person name="Zhao S."/>
            <person name="Ji Z."/>
            <person name="Zhou Q."/>
            <person name="Hu M."/>
            <person name="Wang Y."/>
            <person name="Chen M."/>
            <person name="Xu Y."/>
            <person name="Jin H."/>
            <person name="Xiao X."/>
            <person name="Hu G."/>
            <person name="Bao F."/>
            <person name="Hu Y."/>
            <person name="Wan P."/>
            <person name="Li L."/>
            <person name="Deng X."/>
            <person name="Kuang T."/>
            <person name="Xiang C."/>
            <person name="Zhu J.K."/>
            <person name="Oliver M.J."/>
            <person name="He Y."/>
        </authorList>
    </citation>
    <scope>NUCLEOTIDE SEQUENCE [LARGE SCALE GENOMIC DNA]</scope>
    <source>
        <strain evidence="7">cv. XS01</strain>
    </source>
</reference>
<dbReference type="GO" id="GO:0031176">
    <property type="term" value="F:endo-1,4-beta-xylanase activity"/>
    <property type="evidence" value="ECO:0007669"/>
    <property type="project" value="UniProtKB-ARBA"/>
</dbReference>
<dbReference type="Proteomes" id="UP000250235">
    <property type="component" value="Unassembled WGS sequence"/>
</dbReference>
<comment type="similarity">
    <text evidence="1">Belongs to the glycosyl hydrolase 10 (cellulase F) family.</text>
</comment>
<proteinExistence type="inferred from homology"/>
<dbReference type="InterPro" id="IPR044846">
    <property type="entry name" value="GH10"/>
</dbReference>
<feature type="domain" description="GH10" evidence="5">
    <location>
        <begin position="150"/>
        <end position="442"/>
    </location>
</feature>
<keyword evidence="7" id="KW-1185">Reference proteome</keyword>
<sequence>CLKEPLSPQYGGGLVENPKMDFGMQGWSAFGEETKVEIMQAESGNDYLVASNRHDPYDSVSQTFELQKDLLYSFTAWIQISKGKEIVAAFMKVSDQESVVVGSVLARAGCWSMLKGGFQVYQNYNAELYFLNRKRKLRISVTNQEGEKLVGAHVTLNQIKPHFLLGASTTEAILDNKAYQEWFLQRFTVTSFNNELKWYYTEKQKGEENYTVPDAMISFFRRHGIPVRGHTVLWDKPMMNSQWIHELSPRQLLNAAVHRMGSVMSRYAGKLASWDVINENIHFSFYEDIMRPNASAMFFKIAQALDPGTTMYLNEYATLEYPLDMEVSPSMYVEMLRSIRSFPGNENMVVGLGQQGHFTYDTLNISYVRAALDVLGATKMPIWLTELDTERGPDQIMELEEVLWEVFSHPAVEGIVLWAGWKPTGCNKTCLEDKNFNKLAKGCARMCFTDNNFKNFPLGDMVDRLIGEWRTTNLTGATNKEGVYQSLVFHGDYSLTFTHPSSYRKVTRTVNVTRDSWETLEIHVVL</sequence>
<dbReference type="SUPFAM" id="SSF51445">
    <property type="entry name" value="(Trans)glycosidases"/>
    <property type="match status" value="1"/>
</dbReference>
<dbReference type="OrthoDB" id="3055998at2759"/>
<evidence type="ECO:0000256" key="1">
    <source>
        <dbReference type="ARBA" id="ARBA00007495"/>
    </source>
</evidence>
<dbReference type="PANTHER" id="PTHR31490:SF80">
    <property type="entry name" value="ENDO-1,4-BETA-XYLANASE A-LIKE ISOFORM X1"/>
    <property type="match status" value="1"/>
</dbReference>
<name>A0A2Z7AM19_9LAMI</name>
<dbReference type="Pfam" id="PF00331">
    <property type="entry name" value="Glyco_hydro_10"/>
    <property type="match status" value="1"/>
</dbReference>
<protein>
    <recommendedName>
        <fullName evidence="5">GH10 domain-containing protein</fullName>
    </recommendedName>
</protein>
<dbReference type="SMART" id="SM00633">
    <property type="entry name" value="Glyco_10"/>
    <property type="match status" value="1"/>
</dbReference>
<gene>
    <name evidence="6" type="ORF">F511_05385</name>
</gene>
<organism evidence="6 7">
    <name type="scientific">Dorcoceras hygrometricum</name>
    <dbReference type="NCBI Taxonomy" id="472368"/>
    <lineage>
        <taxon>Eukaryota</taxon>
        <taxon>Viridiplantae</taxon>
        <taxon>Streptophyta</taxon>
        <taxon>Embryophyta</taxon>
        <taxon>Tracheophyta</taxon>
        <taxon>Spermatophyta</taxon>
        <taxon>Magnoliopsida</taxon>
        <taxon>eudicotyledons</taxon>
        <taxon>Gunneridae</taxon>
        <taxon>Pentapetalae</taxon>
        <taxon>asterids</taxon>
        <taxon>lamiids</taxon>
        <taxon>Lamiales</taxon>
        <taxon>Gesneriaceae</taxon>
        <taxon>Didymocarpoideae</taxon>
        <taxon>Trichosporeae</taxon>
        <taxon>Loxocarpinae</taxon>
        <taxon>Dorcoceras</taxon>
    </lineage>
</organism>
<dbReference type="InterPro" id="IPR001000">
    <property type="entry name" value="GH10_dom"/>
</dbReference>
<dbReference type="EMBL" id="KV014110">
    <property type="protein sequence ID" value="KZV22753.1"/>
    <property type="molecule type" value="Genomic_DNA"/>
</dbReference>
<feature type="non-terminal residue" evidence="6">
    <location>
        <position position="1"/>
    </location>
</feature>
<evidence type="ECO:0000256" key="3">
    <source>
        <dbReference type="ARBA" id="ARBA00023277"/>
    </source>
</evidence>
<dbReference type="InterPro" id="IPR008979">
    <property type="entry name" value="Galactose-bd-like_sf"/>
</dbReference>
<dbReference type="AlphaFoldDB" id="A0A2Z7AM19"/>
<evidence type="ECO:0000313" key="6">
    <source>
        <dbReference type="EMBL" id="KZV22753.1"/>
    </source>
</evidence>
<keyword evidence="4" id="KW-0624">Polysaccharide degradation</keyword>
<dbReference type="SUPFAM" id="SSF49785">
    <property type="entry name" value="Galactose-binding domain-like"/>
    <property type="match status" value="1"/>
</dbReference>
<dbReference type="Gene3D" id="2.60.120.260">
    <property type="entry name" value="Galactose-binding domain-like"/>
    <property type="match status" value="1"/>
</dbReference>
<evidence type="ECO:0000313" key="7">
    <source>
        <dbReference type="Proteomes" id="UP000250235"/>
    </source>
</evidence>
<evidence type="ECO:0000256" key="4">
    <source>
        <dbReference type="ARBA" id="ARBA00023326"/>
    </source>
</evidence>